<protein>
    <recommendedName>
        <fullName evidence="5">Ubiquitin-like protease family profile domain-containing protein</fullName>
    </recommendedName>
</protein>
<keyword evidence="2" id="KW-0645">Protease</keyword>
<dbReference type="SUPFAM" id="SSF54001">
    <property type="entry name" value="Cysteine proteinases"/>
    <property type="match status" value="1"/>
</dbReference>
<dbReference type="Proteomes" id="UP001283341">
    <property type="component" value="Unassembled WGS sequence"/>
</dbReference>
<evidence type="ECO:0000256" key="1">
    <source>
        <dbReference type="ARBA" id="ARBA00005234"/>
    </source>
</evidence>
<reference evidence="6" key="2">
    <citation type="submission" date="2023-06" db="EMBL/GenBank/DDBJ databases">
        <authorList>
            <consortium name="Lawrence Berkeley National Laboratory"/>
            <person name="Haridas S."/>
            <person name="Hensen N."/>
            <person name="Bonometti L."/>
            <person name="Westerberg I."/>
            <person name="Brannstrom I.O."/>
            <person name="Guillou S."/>
            <person name="Cros-Aarteil S."/>
            <person name="Calhoun S."/>
            <person name="Kuo A."/>
            <person name="Mondo S."/>
            <person name="Pangilinan J."/>
            <person name="Riley R."/>
            <person name="Labutti K."/>
            <person name="Andreopoulos B."/>
            <person name="Lipzen A."/>
            <person name="Chen C."/>
            <person name="Yanf M."/>
            <person name="Daum C."/>
            <person name="Ng V."/>
            <person name="Clum A."/>
            <person name="Steindorff A."/>
            <person name="Ohm R."/>
            <person name="Martin F."/>
            <person name="Silar P."/>
            <person name="Natvig D."/>
            <person name="Lalanne C."/>
            <person name="Gautier V."/>
            <person name="Ament-Velasquez S.L."/>
            <person name="Kruys A."/>
            <person name="Hutchinson M.I."/>
            <person name="Powell A.J."/>
            <person name="Barry K."/>
            <person name="Miller A.N."/>
            <person name="Grigoriev I.V."/>
            <person name="Debuchy R."/>
            <person name="Gladieux P."/>
            <person name="Thoren M.H."/>
            <person name="Johannesson H."/>
        </authorList>
    </citation>
    <scope>NUCLEOTIDE SEQUENCE</scope>
    <source>
        <strain evidence="6">CBS 118394</strain>
    </source>
</reference>
<comment type="similarity">
    <text evidence="1">Belongs to the peptidase C48 family.</text>
</comment>
<evidence type="ECO:0000256" key="3">
    <source>
        <dbReference type="ARBA" id="ARBA00022801"/>
    </source>
</evidence>
<proteinExistence type="inferred from homology"/>
<gene>
    <name evidence="6" type="ORF">B0H66DRAFT_535116</name>
</gene>
<keyword evidence="3" id="KW-0378">Hydrolase</keyword>
<evidence type="ECO:0000259" key="5">
    <source>
        <dbReference type="Pfam" id="PF02902"/>
    </source>
</evidence>
<name>A0AAE0I207_9PEZI</name>
<dbReference type="GO" id="GO:0019783">
    <property type="term" value="F:ubiquitin-like protein peptidase activity"/>
    <property type="evidence" value="ECO:0007669"/>
    <property type="project" value="UniProtKB-ARBA"/>
</dbReference>
<evidence type="ECO:0000313" key="7">
    <source>
        <dbReference type="Proteomes" id="UP001283341"/>
    </source>
</evidence>
<dbReference type="AlphaFoldDB" id="A0AAE0I207"/>
<dbReference type="Pfam" id="PF02902">
    <property type="entry name" value="Peptidase_C48"/>
    <property type="match status" value="1"/>
</dbReference>
<dbReference type="GO" id="GO:0006508">
    <property type="term" value="P:proteolysis"/>
    <property type="evidence" value="ECO:0007669"/>
    <property type="project" value="UniProtKB-KW"/>
</dbReference>
<dbReference type="GO" id="GO:0008234">
    <property type="term" value="F:cysteine-type peptidase activity"/>
    <property type="evidence" value="ECO:0007669"/>
    <property type="project" value="InterPro"/>
</dbReference>
<reference evidence="6" key="1">
    <citation type="journal article" date="2023" name="Mol. Phylogenet. Evol.">
        <title>Genome-scale phylogeny and comparative genomics of the fungal order Sordariales.</title>
        <authorList>
            <person name="Hensen N."/>
            <person name="Bonometti L."/>
            <person name="Westerberg I."/>
            <person name="Brannstrom I.O."/>
            <person name="Guillou S."/>
            <person name="Cros-Aarteil S."/>
            <person name="Calhoun S."/>
            <person name="Haridas S."/>
            <person name="Kuo A."/>
            <person name="Mondo S."/>
            <person name="Pangilinan J."/>
            <person name="Riley R."/>
            <person name="LaButti K."/>
            <person name="Andreopoulos B."/>
            <person name="Lipzen A."/>
            <person name="Chen C."/>
            <person name="Yan M."/>
            <person name="Daum C."/>
            <person name="Ng V."/>
            <person name="Clum A."/>
            <person name="Steindorff A."/>
            <person name="Ohm R.A."/>
            <person name="Martin F."/>
            <person name="Silar P."/>
            <person name="Natvig D.O."/>
            <person name="Lalanne C."/>
            <person name="Gautier V."/>
            <person name="Ament-Velasquez S.L."/>
            <person name="Kruys A."/>
            <person name="Hutchinson M.I."/>
            <person name="Powell A.J."/>
            <person name="Barry K."/>
            <person name="Miller A.N."/>
            <person name="Grigoriev I.V."/>
            <person name="Debuchy R."/>
            <person name="Gladieux P."/>
            <person name="Hiltunen Thoren M."/>
            <person name="Johannesson H."/>
        </authorList>
    </citation>
    <scope>NUCLEOTIDE SEQUENCE</scope>
    <source>
        <strain evidence="6">CBS 118394</strain>
    </source>
</reference>
<dbReference type="Gene3D" id="3.40.395.10">
    <property type="entry name" value="Adenoviral Proteinase, Chain A"/>
    <property type="match status" value="1"/>
</dbReference>
<evidence type="ECO:0000313" key="6">
    <source>
        <dbReference type="EMBL" id="KAK3316885.1"/>
    </source>
</evidence>
<comment type="caution">
    <text evidence="6">The sequence shown here is derived from an EMBL/GenBank/DDBJ whole genome shotgun (WGS) entry which is preliminary data.</text>
</comment>
<feature type="domain" description="Ubiquitin-like protease family profile" evidence="5">
    <location>
        <begin position="7"/>
        <end position="56"/>
    </location>
</feature>
<sequence>MALRNITKDNFLSIDTILIPICSGCHWTLAVVHPNKGYIAHIDSMLGSVRNTAVERLLMNWVCALLNKRGVYPITAIRREQITPHCRLGDPSETSWTRTKLSVLNTIFAIAKRSSIVPGDDGDDVGKWAEKCTELVPEYALLVGIPDRFQSKTSCAEQASQALERHDYGIPATISRPSRLRYPSSTTPRTDRHACYVFSRIDADTHGFGIGYNNLAVPHGPNSQGGWHGRRDCSNLSFGRPLRDQVKGIDVNNFADWCSLFTFSIRRTTLRQRSRLEDFVEASHPVDCTGVSSGSYQLEQRRDSRHRAVPAARPQGAARLEQHSIILSRHRDPRKDGKESHPGQNELALEKPHWVNGHAAQLTDAHAEMINDRLQYKMANQPQASCLFLAGGNENILAS</sequence>
<keyword evidence="7" id="KW-1185">Reference proteome</keyword>
<dbReference type="InterPro" id="IPR038765">
    <property type="entry name" value="Papain-like_cys_pep_sf"/>
</dbReference>
<accession>A0AAE0I207</accession>
<organism evidence="6 7">
    <name type="scientific">Apodospora peruviana</name>
    <dbReference type="NCBI Taxonomy" id="516989"/>
    <lineage>
        <taxon>Eukaryota</taxon>
        <taxon>Fungi</taxon>
        <taxon>Dikarya</taxon>
        <taxon>Ascomycota</taxon>
        <taxon>Pezizomycotina</taxon>
        <taxon>Sordariomycetes</taxon>
        <taxon>Sordariomycetidae</taxon>
        <taxon>Sordariales</taxon>
        <taxon>Lasiosphaeriaceae</taxon>
        <taxon>Apodospora</taxon>
    </lineage>
</organism>
<dbReference type="EMBL" id="JAUEDM010000005">
    <property type="protein sequence ID" value="KAK3316885.1"/>
    <property type="molecule type" value="Genomic_DNA"/>
</dbReference>
<evidence type="ECO:0000256" key="2">
    <source>
        <dbReference type="ARBA" id="ARBA00022670"/>
    </source>
</evidence>
<feature type="compositionally biased region" description="Basic and acidic residues" evidence="4">
    <location>
        <begin position="329"/>
        <end position="341"/>
    </location>
</feature>
<feature type="region of interest" description="Disordered" evidence="4">
    <location>
        <begin position="291"/>
        <end position="354"/>
    </location>
</feature>
<dbReference type="InterPro" id="IPR003653">
    <property type="entry name" value="Peptidase_C48_C"/>
</dbReference>
<evidence type="ECO:0000256" key="4">
    <source>
        <dbReference type="SAM" id="MobiDB-lite"/>
    </source>
</evidence>